<dbReference type="InterPro" id="IPR042070">
    <property type="entry name" value="PucR_C-HTH_sf"/>
</dbReference>
<evidence type="ECO:0000259" key="2">
    <source>
        <dbReference type="Pfam" id="PF07905"/>
    </source>
</evidence>
<evidence type="ECO:0000259" key="4">
    <source>
        <dbReference type="Pfam" id="PF17853"/>
    </source>
</evidence>
<feature type="domain" description="Purine catabolism PurC-like" evidence="2">
    <location>
        <begin position="17"/>
        <end position="123"/>
    </location>
</feature>
<evidence type="ECO:0000259" key="3">
    <source>
        <dbReference type="Pfam" id="PF13556"/>
    </source>
</evidence>
<keyword evidence="7" id="KW-1185">Reference proteome</keyword>
<dbReference type="Pfam" id="PF17853">
    <property type="entry name" value="GGDEF_2"/>
    <property type="match status" value="1"/>
</dbReference>
<sequence length="383" mass="44883">MGFTIQDMMLISQEQYKMQFIAGEQGWSNSISWVHMVEDTVIIRYFWGKELAVTTGLGFDTTEKLQKLIEDLIRRHAAGLIINTGNYISEIPRHLIDYCNENDFPLLTIPWEIHLTDVIKDFSIRIFMQGTADKEISGALIQAIEQPANQEEYRQKLLPYFDEDGTFQVVLITTDRLDEMDTVERQKLSYRVQVYLEQITHNGNFMYYDSNFMLVVNDITEEVLDEIVTGMVRRAKRRMPETPLYVGVGSCMTDISNLHTGYSRARAAVQMAKKRKQDLLYFDKMGLYRLLYMVDDSRLLKEMSEEPLKPLLEYDRKHNANYVDTLELYLKHNGSIQAVSEEMFTHRNTVIYRMNKIKELLGTNLEQTEERIPYQIAYHIRAM</sequence>
<dbReference type="EMBL" id="VIRB01000129">
    <property type="protein sequence ID" value="NDO71075.1"/>
    <property type="molecule type" value="Genomic_DNA"/>
</dbReference>
<evidence type="ECO:0000313" key="7">
    <source>
        <dbReference type="Proteomes" id="UP000274920"/>
    </source>
</evidence>
<comment type="similarity">
    <text evidence="1">Belongs to the CdaR family.</text>
</comment>
<proteinExistence type="inferred from homology"/>
<dbReference type="Proteomes" id="UP000474104">
    <property type="component" value="Unassembled WGS sequence"/>
</dbReference>
<dbReference type="EMBL" id="RHJS01000002">
    <property type="protein sequence ID" value="RRK34543.1"/>
    <property type="molecule type" value="Genomic_DNA"/>
</dbReference>
<dbReference type="AlphaFoldDB" id="N2AJ41"/>
<dbReference type="RefSeq" id="WP_004079941.1">
    <property type="nucleotide sequence ID" value="NZ_RHJS01000002.1"/>
</dbReference>
<dbReference type="Proteomes" id="UP000274920">
    <property type="component" value="Unassembled WGS sequence"/>
</dbReference>
<evidence type="ECO:0000313" key="6">
    <source>
        <dbReference type="EMBL" id="RRK34543.1"/>
    </source>
</evidence>
<protein>
    <submittedName>
        <fullName evidence="6">PucR family transcriptional regulator</fullName>
    </submittedName>
</protein>
<comment type="caution">
    <text evidence="6">The sequence shown here is derived from an EMBL/GenBank/DDBJ whole genome shotgun (WGS) entry which is preliminary data.</text>
</comment>
<dbReference type="STRING" id="2044587.C824_02646"/>
<dbReference type="Pfam" id="PF07905">
    <property type="entry name" value="PucR"/>
    <property type="match status" value="1"/>
</dbReference>
<dbReference type="PANTHER" id="PTHR33744:SF1">
    <property type="entry name" value="DNA-BINDING TRANSCRIPTIONAL ACTIVATOR ADER"/>
    <property type="match status" value="1"/>
</dbReference>
<accession>N2AJ41</accession>
<evidence type="ECO:0000313" key="8">
    <source>
        <dbReference type="Proteomes" id="UP000474104"/>
    </source>
</evidence>
<accession>A0A426DP90</accession>
<reference evidence="6" key="1">
    <citation type="submission" date="2018-10" db="EMBL/GenBank/DDBJ databases">
        <title>Schaedlerella arabinophila gen. nov. sp. nov., isolated from the mouse intestinal tract and comparative analysis with the genome of the closely related altered Schaedler flora strain ASF502.</title>
        <authorList>
            <person name="Miyake S."/>
            <person name="Soh M."/>
            <person name="Seedorf H."/>
        </authorList>
    </citation>
    <scope>NUCLEOTIDE SEQUENCE [LARGE SCALE GENOMIC DNA]</scope>
    <source>
        <strain evidence="6">DSM 106076</strain>
    </source>
</reference>
<dbReference type="OrthoDB" id="143422at2"/>
<name>N2AJ41_9FIRM</name>
<feature type="domain" description="PucR C-terminal helix-turn-helix" evidence="3">
    <location>
        <begin position="323"/>
        <end position="380"/>
    </location>
</feature>
<dbReference type="InterPro" id="IPR012914">
    <property type="entry name" value="PucR_dom"/>
</dbReference>
<dbReference type="Pfam" id="PF13556">
    <property type="entry name" value="HTH_30"/>
    <property type="match status" value="1"/>
</dbReference>
<dbReference type="HOGENOM" id="CLU_017436_6_0_9"/>
<dbReference type="InterPro" id="IPR041522">
    <property type="entry name" value="CdaR_GGDEF"/>
</dbReference>
<reference evidence="5 8" key="2">
    <citation type="submission" date="2019-07" db="EMBL/GenBank/DDBJ databases">
        <title>Draft genome sequences of 15 bacterial species constituting the stable defined intestinal microbiota of the GM15 gnotobiotic mouse model.</title>
        <authorList>
            <person name="Elie C."/>
            <person name="Mathieu A."/>
            <person name="Saliou A."/>
            <person name="Darnaud M."/>
            <person name="Leulier F."/>
            <person name="Tamellini A."/>
        </authorList>
    </citation>
    <scope>NUCLEOTIDE SEQUENCE [LARGE SCALE GENOMIC DNA]</scope>
    <source>
        <strain evidence="8">ASF 502</strain>
        <strain evidence="5">MD300</strain>
    </source>
</reference>
<evidence type="ECO:0000313" key="5">
    <source>
        <dbReference type="EMBL" id="NDO71075.1"/>
    </source>
</evidence>
<organism evidence="6 7">
    <name type="scientific">Schaedlerella arabinosiphila</name>
    <dbReference type="NCBI Taxonomy" id="2044587"/>
    <lineage>
        <taxon>Bacteria</taxon>
        <taxon>Bacillati</taxon>
        <taxon>Bacillota</taxon>
        <taxon>Clostridia</taxon>
        <taxon>Lachnospirales</taxon>
        <taxon>Lachnospiraceae</taxon>
        <taxon>Schaedlerella</taxon>
    </lineage>
</organism>
<dbReference type="PANTHER" id="PTHR33744">
    <property type="entry name" value="CARBOHYDRATE DIACID REGULATOR"/>
    <property type="match status" value="1"/>
</dbReference>
<gene>
    <name evidence="6" type="ORF">EBB54_26785</name>
    <name evidence="5" type="ORF">FMM80_21440</name>
</gene>
<dbReference type="InterPro" id="IPR025736">
    <property type="entry name" value="PucR_C-HTH_dom"/>
</dbReference>
<feature type="domain" description="CdaR GGDEF-like" evidence="4">
    <location>
        <begin position="161"/>
        <end position="271"/>
    </location>
</feature>
<dbReference type="InterPro" id="IPR051448">
    <property type="entry name" value="CdaR-like_regulators"/>
</dbReference>
<dbReference type="Gene3D" id="1.10.10.2840">
    <property type="entry name" value="PucR C-terminal helix-turn-helix domain"/>
    <property type="match status" value="1"/>
</dbReference>
<evidence type="ECO:0000256" key="1">
    <source>
        <dbReference type="ARBA" id="ARBA00006754"/>
    </source>
</evidence>
<dbReference type="eggNOG" id="COG2508">
    <property type="taxonomic scope" value="Bacteria"/>
</dbReference>